<organism evidence="3 4">
    <name type="scientific">Pseudanabaena yagii GIHE-NHR1</name>
    <dbReference type="NCBI Taxonomy" id="2722753"/>
    <lineage>
        <taxon>Bacteria</taxon>
        <taxon>Bacillati</taxon>
        <taxon>Cyanobacteriota</taxon>
        <taxon>Cyanophyceae</taxon>
        <taxon>Pseudanabaenales</taxon>
        <taxon>Pseudanabaenaceae</taxon>
        <taxon>Pseudanabaena</taxon>
        <taxon>Pseudanabaena yagii</taxon>
    </lineage>
</organism>
<dbReference type="Proteomes" id="UP000738376">
    <property type="component" value="Unassembled WGS sequence"/>
</dbReference>
<proteinExistence type="predicted"/>
<keyword evidence="4" id="KW-1185">Reference proteome</keyword>
<name>A0ABX1LRK3_9CYAN</name>
<dbReference type="CDD" id="cd17557">
    <property type="entry name" value="REC_Rcp-like"/>
    <property type="match status" value="1"/>
</dbReference>
<evidence type="ECO:0000256" key="1">
    <source>
        <dbReference type="PROSITE-ProRule" id="PRU00169"/>
    </source>
</evidence>
<dbReference type="Gene3D" id="3.40.50.2300">
    <property type="match status" value="1"/>
</dbReference>
<dbReference type="PANTHER" id="PTHR44520">
    <property type="entry name" value="RESPONSE REGULATOR RCP1-RELATED"/>
    <property type="match status" value="1"/>
</dbReference>
<dbReference type="SMART" id="SM00448">
    <property type="entry name" value="REC"/>
    <property type="match status" value="1"/>
</dbReference>
<dbReference type="InterPro" id="IPR011006">
    <property type="entry name" value="CheY-like_superfamily"/>
</dbReference>
<sequence length="147" mass="16766">MEFMDPTHILLVEDDPNDVELIQIALDSYNFVNKIDVAADGEQAVHYLFGRNGQPPTQPLPRLVLLDLKLPKIDGIQVLEMIRSNPLTRNLVVVVMTSSAENRDLKACYDLGVNSYIVKPLDFQQFVEMSRQVGFYWMMLNQLPSNN</sequence>
<evidence type="ECO:0000259" key="2">
    <source>
        <dbReference type="PROSITE" id="PS50110"/>
    </source>
</evidence>
<comment type="caution">
    <text evidence="3">The sequence shown here is derived from an EMBL/GenBank/DDBJ whole genome shotgun (WGS) entry which is preliminary data.</text>
</comment>
<dbReference type="InterPro" id="IPR001789">
    <property type="entry name" value="Sig_transdc_resp-reg_receiver"/>
</dbReference>
<protein>
    <submittedName>
        <fullName evidence="3">Response regulator</fullName>
    </submittedName>
</protein>
<dbReference type="InterPro" id="IPR052893">
    <property type="entry name" value="TCS_response_regulator"/>
</dbReference>
<dbReference type="PANTHER" id="PTHR44520:SF1">
    <property type="entry name" value="TWO-COMPONENT SYSTEM REGULATORY PROTEIN"/>
    <property type="match status" value="1"/>
</dbReference>
<feature type="domain" description="Response regulatory" evidence="2">
    <location>
        <begin position="8"/>
        <end position="134"/>
    </location>
</feature>
<accession>A0ABX1LRK3</accession>
<evidence type="ECO:0000313" key="4">
    <source>
        <dbReference type="Proteomes" id="UP000738376"/>
    </source>
</evidence>
<keyword evidence="1" id="KW-0597">Phosphoprotein</keyword>
<dbReference type="PROSITE" id="PS50110">
    <property type="entry name" value="RESPONSE_REGULATORY"/>
    <property type="match status" value="1"/>
</dbReference>
<dbReference type="SUPFAM" id="SSF52172">
    <property type="entry name" value="CheY-like"/>
    <property type="match status" value="1"/>
</dbReference>
<feature type="modified residue" description="4-aspartylphosphate" evidence="1">
    <location>
        <position position="67"/>
    </location>
</feature>
<gene>
    <name evidence="3" type="ORF">HC246_07965</name>
</gene>
<evidence type="ECO:0000313" key="3">
    <source>
        <dbReference type="EMBL" id="NMF57958.1"/>
    </source>
</evidence>
<dbReference type="EMBL" id="JAAVJL010000001">
    <property type="protein sequence ID" value="NMF57958.1"/>
    <property type="molecule type" value="Genomic_DNA"/>
</dbReference>
<dbReference type="Pfam" id="PF00072">
    <property type="entry name" value="Response_reg"/>
    <property type="match status" value="1"/>
</dbReference>
<reference evidence="3 4" key="1">
    <citation type="submission" date="2020-03" db="EMBL/GenBank/DDBJ databases">
        <title>Draft Genome Sequence of 2-Methylisoborneol Producing Pseudanabaena yagii Strain GIHE-NHR1 Isolated from North Han River in South Korea.</title>
        <authorList>
            <person name="Jeong J."/>
        </authorList>
    </citation>
    <scope>NUCLEOTIDE SEQUENCE [LARGE SCALE GENOMIC DNA]</scope>
    <source>
        <strain evidence="3 4">GIHE-NHR1</strain>
    </source>
</reference>